<reference evidence="1 2" key="1">
    <citation type="journal article" date="2015" name="Sci. Rep.">
        <title>Genome of the facultative scuticociliatosis pathogen Pseudocohnilembus persalinus provides insight into its virulence through horizontal gene transfer.</title>
        <authorList>
            <person name="Xiong J."/>
            <person name="Wang G."/>
            <person name="Cheng J."/>
            <person name="Tian M."/>
            <person name="Pan X."/>
            <person name="Warren A."/>
            <person name="Jiang C."/>
            <person name="Yuan D."/>
            <person name="Miao W."/>
        </authorList>
    </citation>
    <scope>NUCLEOTIDE SEQUENCE [LARGE SCALE GENOMIC DNA]</scope>
    <source>
        <strain evidence="1">36N120E</strain>
    </source>
</reference>
<organism evidence="1 2">
    <name type="scientific">Pseudocohnilembus persalinus</name>
    <name type="common">Ciliate</name>
    <dbReference type="NCBI Taxonomy" id="266149"/>
    <lineage>
        <taxon>Eukaryota</taxon>
        <taxon>Sar</taxon>
        <taxon>Alveolata</taxon>
        <taxon>Ciliophora</taxon>
        <taxon>Intramacronucleata</taxon>
        <taxon>Oligohymenophorea</taxon>
        <taxon>Scuticociliatia</taxon>
        <taxon>Philasterida</taxon>
        <taxon>Pseudocohnilembidae</taxon>
        <taxon>Pseudocohnilembus</taxon>
    </lineage>
</organism>
<protein>
    <submittedName>
        <fullName evidence="1">Uncharacterized protein</fullName>
    </submittedName>
</protein>
<proteinExistence type="predicted"/>
<dbReference type="EMBL" id="LDAU01000082">
    <property type="protein sequence ID" value="KRX07464.1"/>
    <property type="molecule type" value="Genomic_DNA"/>
</dbReference>
<name>A0A0V0QZY7_PSEPJ</name>
<sequence length="235" mass="27621">MESIRLNVKQEAYCKPDQMQQDMDLYIHQLQKDERYNKSLTYGTNFQLILSSEEKNTILGEGMYYEKIFEIEDLVIGGADEQFGDMILQILDKIRKNLEIVEKNNKNVSIGSFGEKNNKIGKISLEIERVNIGISFDQQGRERDWNQILEIFQFIRPFVSKGFNIVVGNLGKQYSKIQSQNKNESELEIMKKKTKRIDKMVETGKFLSVMKNKYGILIRKEILWDSLRECYYISQ</sequence>
<comment type="caution">
    <text evidence="1">The sequence shown here is derived from an EMBL/GenBank/DDBJ whole genome shotgun (WGS) entry which is preliminary data.</text>
</comment>
<dbReference type="Proteomes" id="UP000054937">
    <property type="component" value="Unassembled WGS sequence"/>
</dbReference>
<dbReference type="InParanoid" id="A0A0V0QZY7"/>
<evidence type="ECO:0000313" key="1">
    <source>
        <dbReference type="EMBL" id="KRX07464.1"/>
    </source>
</evidence>
<accession>A0A0V0QZY7</accession>
<gene>
    <name evidence="1" type="ORF">PPERSA_11013</name>
</gene>
<dbReference type="AlphaFoldDB" id="A0A0V0QZY7"/>
<evidence type="ECO:0000313" key="2">
    <source>
        <dbReference type="Proteomes" id="UP000054937"/>
    </source>
</evidence>
<keyword evidence="2" id="KW-1185">Reference proteome</keyword>